<dbReference type="Pfam" id="PF07676">
    <property type="entry name" value="PD40"/>
    <property type="match status" value="1"/>
</dbReference>
<reference evidence="6 7" key="1">
    <citation type="submission" date="2006-06" db="EMBL/GenBank/DDBJ databases">
        <title>Complete sequence of Rubrobacter xylanophilus DSM 9941.</title>
        <authorList>
            <consortium name="US DOE Joint Genome Institute"/>
            <person name="Copeland A."/>
            <person name="Lucas S."/>
            <person name="Lapidus A."/>
            <person name="Barry K."/>
            <person name="Detter J.C."/>
            <person name="Glavina del Rio T."/>
            <person name="Hammon N."/>
            <person name="Israni S."/>
            <person name="Dalin E."/>
            <person name="Tice H."/>
            <person name="Pitluck S."/>
            <person name="Munk A.C."/>
            <person name="Brettin T."/>
            <person name="Bruce D."/>
            <person name="Han C."/>
            <person name="Tapia R."/>
            <person name="Gilna P."/>
            <person name="Schmutz J."/>
            <person name="Larimer F."/>
            <person name="Land M."/>
            <person name="Hauser L."/>
            <person name="Kyrpides N."/>
            <person name="Lykidis A."/>
            <person name="da Costa M.S."/>
            <person name="Rainey F.A."/>
            <person name="Empadinhas N."/>
            <person name="Jolivet E."/>
            <person name="Battista J.R."/>
            <person name="Richardson P."/>
        </authorList>
    </citation>
    <scope>NUCLEOTIDE SEQUENCE [LARGE SCALE GENOMIC DNA]</scope>
    <source>
        <strain evidence="7">DSM 9941 / NBRC 16129 / PRD-1</strain>
    </source>
</reference>
<dbReference type="eggNOG" id="COG0823">
    <property type="taxonomic scope" value="Bacteria"/>
</dbReference>
<organism evidence="6 7">
    <name type="scientific">Rubrobacter xylanophilus (strain DSM 9941 / JCM 11954 / NBRC 16129 / PRD-1)</name>
    <dbReference type="NCBI Taxonomy" id="266117"/>
    <lineage>
        <taxon>Bacteria</taxon>
        <taxon>Bacillati</taxon>
        <taxon>Actinomycetota</taxon>
        <taxon>Rubrobacteria</taxon>
        <taxon>Rubrobacterales</taxon>
        <taxon>Rubrobacteraceae</taxon>
        <taxon>Rubrobacter</taxon>
    </lineage>
</organism>
<dbReference type="AlphaFoldDB" id="Q1AXF5"/>
<dbReference type="PANTHER" id="PTHR42776">
    <property type="entry name" value="SERINE PEPTIDASE S9 FAMILY MEMBER"/>
    <property type="match status" value="1"/>
</dbReference>
<keyword evidence="1" id="KW-0732">Signal</keyword>
<evidence type="ECO:0000256" key="2">
    <source>
        <dbReference type="ARBA" id="ARBA00022801"/>
    </source>
</evidence>
<dbReference type="InterPro" id="IPR001375">
    <property type="entry name" value="Peptidase_S9_cat"/>
</dbReference>
<dbReference type="eggNOG" id="COG1506">
    <property type="taxonomic scope" value="Bacteria"/>
</dbReference>
<proteinExistence type="predicted"/>
<accession>Q1AXF5</accession>
<sequence length="672" mass="73700">MRDEARFTAETLISLPRFSGLALSRDGGRLVAAVARPDRKRRHLVTALFELEDGGPPRRITRSARGEGAAAFSPDGSLLFVSRRPDPEEAGEEDGGERPALWLLPPGGEAYPLASPPGGVEGFAVARESGDLVIAAPARPGAAGWKEDAEWEKARREAGVEASLFEGYPVRFWDRYLGPRERRLYISPLPGEGGRIEEPRELLSGPPGSLALSSFDITPDGSTVVATRWSDPEDVAGRVMELVAVDAASGGVRTLAGDAWYSSPRCSPDGRRVVAVREERSGPGRPGDRSLWAFDLRTGEGREILEGFDLWPEAPAWSSDSRSVLFIASCDGRAPVFRAPAEGGPAERLTGEGSFSDLCPAPEGGTVYALRSGVGEPPHPVALDAREPGGEPRRLGSFPELERLRLPARVERVEARARDGARVPSWLVLPPGASSERPAPLSVLIHGGPLNSWDGWHWRWNPHVFADDGWAVLLPDPALSTGYGLEHIRRGWGRWGEVVYDDLMRAAEQAAQRPEVDGERAAALGGSFGGYMVNWIAGHTRRFRALVAHASLWDLEGFHGTSDLGTWWEREFGNPYEDPSRYRANSPRPSAPRIKTPVLVVHGEKDFRVPVSEALALWTALKRHGVEAKFLHFPDENHWVVKPNNSLLWYRTVLAFIDHHARGRAWERPELL</sequence>
<dbReference type="InterPro" id="IPR029058">
    <property type="entry name" value="AB_hydrolase_fold"/>
</dbReference>
<keyword evidence="2" id="KW-0378">Hydrolase</keyword>
<keyword evidence="3" id="KW-0645">Protease</keyword>
<dbReference type="SUPFAM" id="SSF53474">
    <property type="entry name" value="alpha/beta-Hydrolases"/>
    <property type="match status" value="1"/>
</dbReference>
<evidence type="ECO:0000259" key="5">
    <source>
        <dbReference type="Pfam" id="PF00326"/>
    </source>
</evidence>
<dbReference type="Gene3D" id="3.40.50.1820">
    <property type="entry name" value="alpha/beta hydrolase"/>
    <property type="match status" value="1"/>
</dbReference>
<dbReference type="Gene3D" id="2.120.10.30">
    <property type="entry name" value="TolB, C-terminal domain"/>
    <property type="match status" value="2"/>
</dbReference>
<dbReference type="SUPFAM" id="SSF82171">
    <property type="entry name" value="DPP6 N-terminal domain-like"/>
    <property type="match status" value="1"/>
</dbReference>
<dbReference type="RefSeq" id="WP_011563941.1">
    <property type="nucleotide sequence ID" value="NC_008148.1"/>
</dbReference>
<dbReference type="ESTHER" id="rubxd-q1axf5">
    <property type="family name" value="Prolyl_oligopeptidase_S9"/>
</dbReference>
<dbReference type="OrthoDB" id="262125at2"/>
<name>Q1AXF5_RUBXD</name>
<feature type="domain" description="Peptidase S9 prolyl oligopeptidase catalytic" evidence="5">
    <location>
        <begin position="456"/>
        <end position="662"/>
    </location>
</feature>
<keyword evidence="7" id="KW-1185">Reference proteome</keyword>
<dbReference type="InterPro" id="IPR011659">
    <property type="entry name" value="WD40"/>
</dbReference>
<dbReference type="Proteomes" id="UP000006637">
    <property type="component" value="Chromosome"/>
</dbReference>
<evidence type="ECO:0000313" key="6">
    <source>
        <dbReference type="EMBL" id="ABG03923.1"/>
    </source>
</evidence>
<dbReference type="EMBL" id="CP000386">
    <property type="protein sequence ID" value="ABG03923.1"/>
    <property type="molecule type" value="Genomic_DNA"/>
</dbReference>
<gene>
    <name evidence="6" type="ordered locus">Rxyl_0956</name>
</gene>
<dbReference type="STRING" id="266117.Rxyl_0956"/>
<dbReference type="PANTHER" id="PTHR42776:SF13">
    <property type="entry name" value="DIPEPTIDYL-PEPTIDASE 5"/>
    <property type="match status" value="1"/>
</dbReference>
<dbReference type="HOGENOM" id="CLU_008615_1_0_11"/>
<dbReference type="InterPro" id="IPR011042">
    <property type="entry name" value="6-blade_b-propeller_TolB-like"/>
</dbReference>
<evidence type="ECO:0000256" key="4">
    <source>
        <dbReference type="SAM" id="MobiDB-lite"/>
    </source>
</evidence>
<protein>
    <submittedName>
        <fullName evidence="6">Peptidase S9, prolyl oligopeptidase active site region</fullName>
    </submittedName>
</protein>
<evidence type="ECO:0000256" key="1">
    <source>
        <dbReference type="ARBA" id="ARBA00022729"/>
    </source>
</evidence>
<dbReference type="KEGG" id="rxy:Rxyl_0956"/>
<keyword evidence="3" id="KW-0720">Serine protease</keyword>
<feature type="region of interest" description="Disordered" evidence="4">
    <location>
        <begin position="77"/>
        <end position="101"/>
    </location>
</feature>
<evidence type="ECO:0000256" key="3">
    <source>
        <dbReference type="ARBA" id="ARBA00022825"/>
    </source>
</evidence>
<dbReference type="GO" id="GO:0006508">
    <property type="term" value="P:proteolysis"/>
    <property type="evidence" value="ECO:0007669"/>
    <property type="project" value="InterPro"/>
</dbReference>
<dbReference type="PhylomeDB" id="Q1AXF5"/>
<dbReference type="Pfam" id="PF00326">
    <property type="entry name" value="Peptidase_S9"/>
    <property type="match status" value="1"/>
</dbReference>
<dbReference type="GO" id="GO:0004252">
    <property type="term" value="F:serine-type endopeptidase activity"/>
    <property type="evidence" value="ECO:0007669"/>
    <property type="project" value="TreeGrafter"/>
</dbReference>
<evidence type="ECO:0000313" key="7">
    <source>
        <dbReference type="Proteomes" id="UP000006637"/>
    </source>
</evidence>